<accession>A0ABU0AHL4</accession>
<feature type="region of interest" description="Disordered" evidence="1">
    <location>
        <begin position="29"/>
        <end position="49"/>
    </location>
</feature>
<sequence length="144" mass="15775">MAIEYRGEEILFAVEIDGVDGATLVRPLNQTAGSSNKSADTIDLNTKDKSGSDYGNITHEISIEGIMTEGDPSLEHFDSAMDEKRLVKIHEINTRTLEAKVGDYMISSFEYSFGNSEYVTYSLSASLNGKRTLETLTLVPEGAE</sequence>
<evidence type="ECO:0000313" key="3">
    <source>
        <dbReference type="Proteomes" id="UP001238088"/>
    </source>
</evidence>
<evidence type="ECO:0000313" key="2">
    <source>
        <dbReference type="EMBL" id="MDQ0270722.1"/>
    </source>
</evidence>
<dbReference type="InterPro" id="IPR011855">
    <property type="entry name" value="Phgtail_TP901_1"/>
</dbReference>
<protein>
    <submittedName>
        <fullName evidence="2">TP901-1 family phage major tail protein</fullName>
    </submittedName>
</protein>
<keyword evidence="3" id="KW-1185">Reference proteome</keyword>
<organism evidence="2 3">
    <name type="scientific">Cytobacillus purgationiresistens</name>
    <dbReference type="NCBI Taxonomy" id="863449"/>
    <lineage>
        <taxon>Bacteria</taxon>
        <taxon>Bacillati</taxon>
        <taxon>Bacillota</taxon>
        <taxon>Bacilli</taxon>
        <taxon>Bacillales</taxon>
        <taxon>Bacillaceae</taxon>
        <taxon>Cytobacillus</taxon>
    </lineage>
</organism>
<evidence type="ECO:0000256" key="1">
    <source>
        <dbReference type="SAM" id="MobiDB-lite"/>
    </source>
</evidence>
<dbReference type="NCBIfam" id="TIGR02126">
    <property type="entry name" value="phgtail_TP901_1"/>
    <property type="match status" value="1"/>
</dbReference>
<name>A0ABU0AHL4_9BACI</name>
<gene>
    <name evidence="2" type="ORF">J2S17_002607</name>
</gene>
<dbReference type="EMBL" id="JAUSUB010000010">
    <property type="protein sequence ID" value="MDQ0270722.1"/>
    <property type="molecule type" value="Genomic_DNA"/>
</dbReference>
<dbReference type="Pfam" id="PF06199">
    <property type="entry name" value="Phage_tail_2"/>
    <property type="match status" value="1"/>
</dbReference>
<proteinExistence type="predicted"/>
<feature type="compositionally biased region" description="Polar residues" evidence="1">
    <location>
        <begin position="29"/>
        <end position="39"/>
    </location>
</feature>
<reference evidence="2 3" key="1">
    <citation type="submission" date="2023-07" db="EMBL/GenBank/DDBJ databases">
        <title>Genomic Encyclopedia of Type Strains, Phase IV (KMG-IV): sequencing the most valuable type-strain genomes for metagenomic binning, comparative biology and taxonomic classification.</title>
        <authorList>
            <person name="Goeker M."/>
        </authorList>
    </citation>
    <scope>NUCLEOTIDE SEQUENCE [LARGE SCALE GENOMIC DNA]</scope>
    <source>
        <strain evidence="2 3">DSM 23494</strain>
    </source>
</reference>
<comment type="caution">
    <text evidence="2">The sequence shown here is derived from an EMBL/GenBank/DDBJ whole genome shotgun (WGS) entry which is preliminary data.</text>
</comment>
<dbReference type="RefSeq" id="WP_307475378.1">
    <property type="nucleotide sequence ID" value="NZ_JAUSUB010000010.1"/>
</dbReference>
<dbReference type="Proteomes" id="UP001238088">
    <property type="component" value="Unassembled WGS sequence"/>
</dbReference>